<evidence type="ECO:0000256" key="11">
    <source>
        <dbReference type="HAMAP-Rule" id="MF_01394"/>
    </source>
</evidence>
<gene>
    <name evidence="11" type="primary">nuoA</name>
    <name evidence="13" type="ORF">V5E97_34365</name>
</gene>
<dbReference type="PANTHER" id="PTHR11058:SF22">
    <property type="entry name" value="NADH-QUINONE OXIDOREDUCTASE SUBUNIT A"/>
    <property type="match status" value="1"/>
</dbReference>
<dbReference type="GO" id="GO:0048038">
    <property type="term" value="F:quinone binding"/>
    <property type="evidence" value="ECO:0007669"/>
    <property type="project" value="UniProtKB-KW"/>
</dbReference>
<evidence type="ECO:0000256" key="2">
    <source>
        <dbReference type="ARBA" id="ARBA00008472"/>
    </source>
</evidence>
<comment type="subunit">
    <text evidence="11">NDH-1 is composed of 14 different subunits. Subunits NuoA, H, J, K, L, M, N constitute the membrane sector of the complex.</text>
</comment>
<evidence type="ECO:0000256" key="10">
    <source>
        <dbReference type="ARBA" id="ARBA00023136"/>
    </source>
</evidence>
<dbReference type="InterPro" id="IPR038430">
    <property type="entry name" value="NDAH_ubi_oxred_su3_sf"/>
</dbReference>
<keyword evidence="7 11" id="KW-1278">Translocase</keyword>
<reference evidence="13" key="1">
    <citation type="submission" date="2024-05" db="EMBL/GenBank/DDBJ databases">
        <title>Planctomycetes of the genus Singulisphaera possess chitinolytic capabilities.</title>
        <authorList>
            <person name="Ivanova A."/>
        </authorList>
    </citation>
    <scope>NUCLEOTIDE SEQUENCE</scope>
    <source>
        <strain evidence="13">Ch08T</strain>
    </source>
</reference>
<feature type="transmembrane region" description="Helical" evidence="11">
    <location>
        <begin position="6"/>
        <end position="30"/>
    </location>
</feature>
<evidence type="ECO:0000256" key="6">
    <source>
        <dbReference type="ARBA" id="ARBA00022719"/>
    </source>
</evidence>
<dbReference type="InterPro" id="IPR023043">
    <property type="entry name" value="NAD(P)H_OxRDtase_bac/plastid"/>
</dbReference>
<comment type="similarity">
    <text evidence="2 11 12">Belongs to the complex I subunit 3 family.</text>
</comment>
<keyword evidence="4 11" id="KW-1003">Cell membrane</keyword>
<dbReference type="PANTHER" id="PTHR11058">
    <property type="entry name" value="NADH-UBIQUINONE OXIDOREDUCTASE CHAIN 3"/>
    <property type="match status" value="1"/>
</dbReference>
<dbReference type="Pfam" id="PF00507">
    <property type="entry name" value="Oxidored_q4"/>
    <property type="match status" value="1"/>
</dbReference>
<feature type="transmembrane region" description="Helical" evidence="11">
    <location>
        <begin position="93"/>
        <end position="115"/>
    </location>
</feature>
<keyword evidence="8 11" id="KW-1133">Transmembrane helix</keyword>
<comment type="caution">
    <text evidence="11">Lacks conserved residue(s) required for the propagation of feature annotation.</text>
</comment>
<evidence type="ECO:0000256" key="9">
    <source>
        <dbReference type="ARBA" id="ARBA00023027"/>
    </source>
</evidence>
<evidence type="ECO:0000256" key="5">
    <source>
        <dbReference type="ARBA" id="ARBA00022692"/>
    </source>
</evidence>
<accession>A0AAU7CDY9</accession>
<dbReference type="GO" id="GO:0050136">
    <property type="term" value="F:NADH dehydrogenase (quinone) (non-electrogenic) activity"/>
    <property type="evidence" value="ECO:0007669"/>
    <property type="project" value="UniProtKB-UniRule"/>
</dbReference>
<keyword evidence="6 11" id="KW-0874">Quinone</keyword>
<feature type="transmembrane region" description="Helical" evidence="11">
    <location>
        <begin position="60"/>
        <end position="81"/>
    </location>
</feature>
<dbReference type="HAMAP" id="MF_01394">
    <property type="entry name" value="NDH1_NuoA"/>
    <property type="match status" value="1"/>
</dbReference>
<keyword evidence="5 11" id="KW-0812">Transmembrane</keyword>
<dbReference type="EMBL" id="CP155447">
    <property type="protein sequence ID" value="XBH03357.1"/>
    <property type="molecule type" value="Genomic_DNA"/>
</dbReference>
<feature type="transmembrane region" description="Helical" evidence="11">
    <location>
        <begin position="122"/>
        <end position="142"/>
    </location>
</feature>
<dbReference type="GO" id="GO:0005886">
    <property type="term" value="C:plasma membrane"/>
    <property type="evidence" value="ECO:0007669"/>
    <property type="project" value="UniProtKB-SubCell"/>
</dbReference>
<organism evidence="13">
    <name type="scientific">Singulisphaera sp. Ch08</name>
    <dbReference type="NCBI Taxonomy" id="3120278"/>
    <lineage>
        <taxon>Bacteria</taxon>
        <taxon>Pseudomonadati</taxon>
        <taxon>Planctomycetota</taxon>
        <taxon>Planctomycetia</taxon>
        <taxon>Isosphaerales</taxon>
        <taxon>Isosphaeraceae</taxon>
        <taxon>Singulisphaera</taxon>
    </lineage>
</organism>
<keyword evidence="3 11" id="KW-0813">Transport</keyword>
<keyword evidence="10 11" id="KW-0472">Membrane</keyword>
<dbReference type="AlphaFoldDB" id="A0AAU7CDY9"/>
<name>A0AAU7CDY9_9BACT</name>
<evidence type="ECO:0000256" key="3">
    <source>
        <dbReference type="ARBA" id="ARBA00022448"/>
    </source>
</evidence>
<dbReference type="EC" id="7.1.1.-" evidence="11"/>
<dbReference type="Gene3D" id="1.20.58.1610">
    <property type="entry name" value="NADH:ubiquinone/plastoquinone oxidoreductase, chain 3"/>
    <property type="match status" value="1"/>
</dbReference>
<proteinExistence type="inferred from homology"/>
<evidence type="ECO:0000256" key="12">
    <source>
        <dbReference type="RuleBase" id="RU003639"/>
    </source>
</evidence>
<evidence type="ECO:0000256" key="8">
    <source>
        <dbReference type="ARBA" id="ARBA00022989"/>
    </source>
</evidence>
<comment type="catalytic activity">
    <reaction evidence="11 12">
        <text>a quinone + NADH + 5 H(+)(in) = a quinol + NAD(+) + 4 H(+)(out)</text>
        <dbReference type="Rhea" id="RHEA:57888"/>
        <dbReference type="ChEBI" id="CHEBI:15378"/>
        <dbReference type="ChEBI" id="CHEBI:24646"/>
        <dbReference type="ChEBI" id="CHEBI:57540"/>
        <dbReference type="ChEBI" id="CHEBI:57945"/>
        <dbReference type="ChEBI" id="CHEBI:132124"/>
    </reaction>
</comment>
<dbReference type="GO" id="GO:0030964">
    <property type="term" value="C:NADH dehydrogenase complex"/>
    <property type="evidence" value="ECO:0007669"/>
    <property type="project" value="TreeGrafter"/>
</dbReference>
<keyword evidence="9 11" id="KW-0520">NAD</keyword>
<comment type="function">
    <text evidence="11">NDH-1 shuttles electrons from NADH, via FMN and iron-sulfur (Fe-S) centers, to quinones in the respiratory chain. The immediate electron acceptor for the enzyme in this species is believed to be ubiquinone. Couples the redox reaction to proton translocation (for every two electrons transferred, four hydrogen ions are translocated across the cytoplasmic membrane), and thus conserves the redox energy in a proton gradient.</text>
</comment>
<dbReference type="InterPro" id="IPR000440">
    <property type="entry name" value="NADH_UbQ/plastoQ_OxRdtase_su3"/>
</dbReference>
<sequence length="150" mass="16063">MGTEFTPIFLLILVGISVAVGMTAASAIIGPKRKTAVKQMPYESGMDPIGDARQRFDVRYYLVAIVFLLFDVELLFLYPWAVAQWSAGPTVAAAAAAPVAKVGAPAVLATAVAGIPPVFRNLVFGEILVFVAILGAGFAYAWRKGVFEWR</sequence>
<protein>
    <recommendedName>
        <fullName evidence="11">NADH-quinone oxidoreductase subunit A</fullName>
        <ecNumber evidence="11">7.1.1.-</ecNumber>
    </recommendedName>
    <alternativeName>
        <fullName evidence="11">NADH dehydrogenase I subunit A</fullName>
    </alternativeName>
    <alternativeName>
        <fullName evidence="11">NDH-1 subunit A</fullName>
    </alternativeName>
    <alternativeName>
        <fullName evidence="11">NUO1</fullName>
    </alternativeName>
</protein>
<evidence type="ECO:0000256" key="4">
    <source>
        <dbReference type="ARBA" id="ARBA00022475"/>
    </source>
</evidence>
<comment type="subcellular location">
    <subcellularLocation>
        <location evidence="11 12">Cell membrane</location>
        <topology evidence="11 12">Multi-pass membrane protein</topology>
    </subcellularLocation>
    <subcellularLocation>
        <location evidence="1">Membrane</location>
        <topology evidence="1">Multi-pass membrane protein</topology>
    </subcellularLocation>
</comment>
<dbReference type="GO" id="GO:0008137">
    <property type="term" value="F:NADH dehydrogenase (ubiquinone) activity"/>
    <property type="evidence" value="ECO:0007669"/>
    <property type="project" value="InterPro"/>
</dbReference>
<evidence type="ECO:0000256" key="1">
    <source>
        <dbReference type="ARBA" id="ARBA00004141"/>
    </source>
</evidence>
<keyword evidence="11" id="KW-0830">Ubiquinone</keyword>
<evidence type="ECO:0000313" key="13">
    <source>
        <dbReference type="EMBL" id="XBH03357.1"/>
    </source>
</evidence>
<evidence type="ECO:0000256" key="7">
    <source>
        <dbReference type="ARBA" id="ARBA00022967"/>
    </source>
</evidence>